<organism evidence="1 2">
    <name type="scientific">Monodon monoceros</name>
    <name type="common">Narwhal</name>
    <name type="synonym">Ceratodon monodon</name>
    <dbReference type="NCBI Taxonomy" id="40151"/>
    <lineage>
        <taxon>Eukaryota</taxon>
        <taxon>Metazoa</taxon>
        <taxon>Chordata</taxon>
        <taxon>Craniata</taxon>
        <taxon>Vertebrata</taxon>
        <taxon>Euteleostomi</taxon>
        <taxon>Mammalia</taxon>
        <taxon>Eutheria</taxon>
        <taxon>Laurasiatheria</taxon>
        <taxon>Artiodactyla</taxon>
        <taxon>Whippomorpha</taxon>
        <taxon>Cetacea</taxon>
        <taxon>Odontoceti</taxon>
        <taxon>Monodontidae</taxon>
        <taxon>Monodon</taxon>
    </lineage>
</organism>
<accession>A0A4U1ES88</accession>
<protein>
    <submittedName>
        <fullName evidence="1">Uncharacterized protein</fullName>
    </submittedName>
</protein>
<dbReference type="AlphaFoldDB" id="A0A4U1ES88"/>
<feature type="non-terminal residue" evidence="1">
    <location>
        <position position="1"/>
    </location>
</feature>
<reference evidence="2" key="1">
    <citation type="journal article" date="2019" name="IScience">
        <title>Narwhal Genome Reveals Long-Term Low Genetic Diversity despite Current Large Abundance Size.</title>
        <authorList>
            <person name="Westbury M.V."/>
            <person name="Petersen B."/>
            <person name="Garde E."/>
            <person name="Heide-Jorgensen M.P."/>
            <person name="Lorenzen E.D."/>
        </authorList>
    </citation>
    <scope>NUCLEOTIDE SEQUENCE [LARGE SCALE GENOMIC DNA]</scope>
</reference>
<proteinExistence type="predicted"/>
<name>A0A4U1ES88_MONMO</name>
<dbReference type="EMBL" id="RWIC01000866">
    <property type="protein sequence ID" value="TKC39501.1"/>
    <property type="molecule type" value="Genomic_DNA"/>
</dbReference>
<evidence type="ECO:0000313" key="2">
    <source>
        <dbReference type="Proteomes" id="UP000308365"/>
    </source>
</evidence>
<evidence type="ECO:0000313" key="1">
    <source>
        <dbReference type="EMBL" id="TKC39501.1"/>
    </source>
</evidence>
<dbReference type="Proteomes" id="UP000308365">
    <property type="component" value="Unassembled WGS sequence"/>
</dbReference>
<gene>
    <name evidence="1" type="ORF">EI555_016147</name>
</gene>
<sequence length="311" mass="34905">IEFKESKAKPNKIQTLGNRLVICINEASKHTNSHPIIHIRNGSGSRDAFGMSQGASAHSEPHLKERGDINLKLTTGYNYPDNLQKANNLRAVKYPYYIAPKALYMKDLGGNYLFHLRAFKGLHIQPQSAVIGRTSNYQSFTSQILNEEQKISYEDLQPRLFRAADMHEKPGKRQPMISTRGVKESVIYMASAMVGMGRMEMMVVMLLRGQTMPTQEAAPGTQSQDSNALDLPSAYDVKYASITTKRVQMVSGIYREETFHKSVKGYMQSWSQLDMATPFSGNMAGPTQIIISGKLYLLKDVQQKQNLHSIP</sequence>
<comment type="caution">
    <text evidence="1">The sequence shown here is derived from an EMBL/GenBank/DDBJ whole genome shotgun (WGS) entry which is preliminary data.</text>
</comment>